<evidence type="ECO:0000313" key="2">
    <source>
        <dbReference type="EMBL" id="KAK5574569.1"/>
    </source>
</evidence>
<evidence type="ECO:0000256" key="1">
    <source>
        <dbReference type="SAM" id="SignalP"/>
    </source>
</evidence>
<dbReference type="PANTHER" id="PTHR23524:SF1">
    <property type="entry name" value="MRH DOMAIN-CONTAINING PROTEIN-RELATED"/>
    <property type="match status" value="1"/>
</dbReference>
<accession>A0AAN7TJV0</accession>
<evidence type="ECO:0000313" key="3">
    <source>
        <dbReference type="Proteomes" id="UP001344447"/>
    </source>
</evidence>
<feature type="signal peptide" evidence="1">
    <location>
        <begin position="1"/>
        <end position="22"/>
    </location>
</feature>
<dbReference type="PANTHER" id="PTHR23524">
    <property type="entry name" value="TRANSPORTER, PUTATIVE (AFU_ORTHOLOGUE AFUA_8G04850)-RELATED"/>
    <property type="match status" value="1"/>
</dbReference>
<dbReference type="EMBL" id="JAVFKY010000006">
    <property type="protein sequence ID" value="KAK5574569.1"/>
    <property type="molecule type" value="Genomic_DNA"/>
</dbReference>
<name>A0AAN7TJV0_9MYCE</name>
<sequence length="1198" mass="134986">MKLINFILFFTILFYINNFVKSDSCQVPIQVDLQDSCGGNPSRFSVSSDIGIFDSIGVTPNVEKYYDPNSKYISWILNDGVNYTISYRYKNCSNYISQSFVPQGMYYELLSEPLCPMTLFNYTVHNWGVDGSSFNFTSTPPTQYLNNQKGSCYLDFYIAPKSDSKGALQSGVIKISNPTCGFKNGSISIDLTKGYSNYRLFFENNDQEIQSTSPGVFSNLDRNSYYLLLQSTECGTEKIMLNLNNVFTPMEINYENVPNLYSNSTISLSLSSGPNGLINNTNVFAYFPNSNTNYFAPLGDWTHRSVGLGGVRTYFGYYYANDFSTNPGQPSCYYNDDSIRTLYYYPQINFTVEKSNSCLNNVTITFYPLPTQNIIVYDYDVDEDSLPMTNNVLSVPFNKNLYIYVPESNTNIYYSTYFTSKPSYTIVESSNGTGCWKTYDITIGNYENYRDLKLQVTNRNGNQHYFYPIDGVFVNVPANYFKIYYTTGDCQTPSYIFIDKSNYDTPMDNITIEYTTLKAGNCTSPTVFRMSVNTTIGSFTSEDMETFSENYQLNFYLPNSLCDLNAFYQGPKLVDQGSLDYKIVSDLKCNYTGNLIDLNSLNGYSIAAVFLKNQYLYRVNGHYNLNSGVNNITAQFFGPNGACYGYKTIDLQPNFETPIIQVSPVTNCTSGDGEIVISNYQNFSSIQYSPLGGQYLYTFNGVISNLSSTAYTILYKYNQTCSSSIVVNVPTLVPNVDITTSILNNPTCYSSALGENNADGSIKVNLKINNVQINNFNIQNQNPNFNFNNSIYEAAGFGLNSLKISYGACVWNRDVNVTVVNMPQFPLVKVLNDTCYYSSMYRMINNNSNVVVKYIDDTSSGESMGYQNQFYIQTSIPGPFYYYVYWNEYCYEEFSQDLPNDENYNFNNNNNIVKYQIIKADNCTSLKIDLLITNMNLFSSITLINKSPTSINSTHAVFKNLPPSSRYNVEFSLLNGCTSDQDIGFEELSTGYTKESLNVNMTNDICYSGKGSINLLSTMDTENYYYNFIELDGGMGNFPTTNPFGNKNDSIFSNLRAGTYNITRTCKNITNCFISTSINIKSDNPSIESVIINHSYGKLNNGSVEVKLNYNSSYPITYELVGTKLSNNNGKFINLSPKDYQLKITITDRMCPVTLSKTFTVKLISPPSADSSDLSTSSFVQTNLLLLLSILVLIIIVL</sequence>
<feature type="chain" id="PRO_5042951836" evidence="1">
    <location>
        <begin position="23"/>
        <end position="1198"/>
    </location>
</feature>
<protein>
    <submittedName>
        <fullName evidence="2">Uncharacterized protein</fullName>
    </submittedName>
</protein>
<proteinExistence type="predicted"/>
<reference evidence="2 3" key="1">
    <citation type="submission" date="2023-11" db="EMBL/GenBank/DDBJ databases">
        <title>Dfirmibasis_genome.</title>
        <authorList>
            <person name="Edelbroek B."/>
            <person name="Kjellin J."/>
            <person name="Jerlstrom-Hultqvist J."/>
            <person name="Soderbom F."/>
        </authorList>
    </citation>
    <scope>NUCLEOTIDE SEQUENCE [LARGE SCALE GENOMIC DNA]</scope>
    <source>
        <strain evidence="2 3">TNS-C-14</strain>
    </source>
</reference>
<comment type="caution">
    <text evidence="2">The sequence shown here is derived from an EMBL/GenBank/DDBJ whole genome shotgun (WGS) entry which is preliminary data.</text>
</comment>
<organism evidence="2 3">
    <name type="scientific">Dictyostelium firmibasis</name>
    <dbReference type="NCBI Taxonomy" id="79012"/>
    <lineage>
        <taxon>Eukaryota</taxon>
        <taxon>Amoebozoa</taxon>
        <taxon>Evosea</taxon>
        <taxon>Eumycetozoa</taxon>
        <taxon>Dictyostelia</taxon>
        <taxon>Dictyosteliales</taxon>
        <taxon>Dictyosteliaceae</taxon>
        <taxon>Dictyostelium</taxon>
    </lineage>
</organism>
<keyword evidence="1" id="KW-0732">Signal</keyword>
<dbReference type="Proteomes" id="UP001344447">
    <property type="component" value="Unassembled WGS sequence"/>
</dbReference>
<dbReference type="AlphaFoldDB" id="A0AAN7TJV0"/>
<gene>
    <name evidence="2" type="ORF">RB653_009822</name>
</gene>
<keyword evidence="3" id="KW-1185">Reference proteome</keyword>